<dbReference type="OrthoDB" id="341208at2"/>
<dbReference type="PANTHER" id="PTHR41523">
    <property type="entry name" value="TWO-COMPONENT SYSTEM SENSOR PROTEIN"/>
    <property type="match status" value="1"/>
</dbReference>
<dbReference type="GO" id="GO:0005524">
    <property type="term" value="F:ATP binding"/>
    <property type="evidence" value="ECO:0007669"/>
    <property type="project" value="UniProtKB-KW"/>
</dbReference>
<evidence type="ECO:0000256" key="11">
    <source>
        <dbReference type="ARBA" id="ARBA00022741"/>
    </source>
</evidence>
<dbReference type="InterPro" id="IPR036890">
    <property type="entry name" value="HATPase_C_sf"/>
</dbReference>
<gene>
    <name evidence="18" type="ORF">CH338_07635</name>
</gene>
<dbReference type="InterPro" id="IPR001610">
    <property type="entry name" value="PAC"/>
</dbReference>
<keyword evidence="11" id="KW-0547">Nucleotide-binding</keyword>
<keyword evidence="19" id="KW-1185">Reference proteome</keyword>
<evidence type="ECO:0000256" key="9">
    <source>
        <dbReference type="ARBA" id="ARBA00022679"/>
    </source>
</evidence>
<dbReference type="CDD" id="cd00130">
    <property type="entry name" value="PAS"/>
    <property type="match status" value="1"/>
</dbReference>
<accession>A0A327KPU7</accession>
<evidence type="ECO:0000256" key="14">
    <source>
        <dbReference type="ARBA" id="ARBA00022991"/>
    </source>
</evidence>
<dbReference type="PROSITE" id="PS50113">
    <property type="entry name" value="PAC"/>
    <property type="match status" value="1"/>
</dbReference>
<reference evidence="18 19" key="1">
    <citation type="submission" date="2017-07" db="EMBL/GenBank/DDBJ databases">
        <title>Draft Genome Sequences of Select Purple Nonsulfur Bacteria.</title>
        <authorList>
            <person name="Lasarre B."/>
            <person name="Mckinlay J.B."/>
        </authorList>
    </citation>
    <scope>NUCLEOTIDE SEQUENCE [LARGE SCALE GENOMIC DNA]</scope>
    <source>
        <strain evidence="18 19">DSM 11907</strain>
    </source>
</reference>
<keyword evidence="6" id="KW-0716">Sensory transduction</keyword>
<dbReference type="NCBIfam" id="TIGR00229">
    <property type="entry name" value="sensory_box"/>
    <property type="match status" value="1"/>
</dbReference>
<dbReference type="InterPro" id="IPR011102">
    <property type="entry name" value="Sig_transdc_His_kinase_HWE"/>
</dbReference>
<evidence type="ECO:0000256" key="7">
    <source>
        <dbReference type="ARBA" id="ARBA00022630"/>
    </source>
</evidence>
<keyword evidence="7" id="KW-0285">Flavoprotein</keyword>
<dbReference type="InterPro" id="IPR000014">
    <property type="entry name" value="PAS"/>
</dbReference>
<keyword evidence="14" id="KW-0157">Chromophore</keyword>
<dbReference type="SUPFAM" id="SSF55785">
    <property type="entry name" value="PYP-like sensor domain (PAS domain)"/>
    <property type="match status" value="1"/>
</dbReference>
<comment type="catalytic activity">
    <reaction evidence="1">
        <text>ATP + protein L-histidine = ADP + protein N-phospho-L-histidine.</text>
        <dbReference type="EC" id="2.7.13.3"/>
    </reaction>
</comment>
<dbReference type="GO" id="GO:0004673">
    <property type="term" value="F:protein histidine kinase activity"/>
    <property type="evidence" value="ECO:0007669"/>
    <property type="project" value="UniProtKB-EC"/>
</dbReference>
<evidence type="ECO:0000256" key="13">
    <source>
        <dbReference type="ARBA" id="ARBA00022840"/>
    </source>
</evidence>
<keyword evidence="13" id="KW-0067">ATP-binding</keyword>
<keyword evidence="4" id="KW-0600">Photoreceptor protein</keyword>
<dbReference type="EMBL" id="NPEU01000054">
    <property type="protein sequence ID" value="RAI39994.1"/>
    <property type="molecule type" value="Genomic_DNA"/>
</dbReference>
<evidence type="ECO:0000256" key="10">
    <source>
        <dbReference type="ARBA" id="ARBA00022737"/>
    </source>
</evidence>
<keyword evidence="12" id="KW-0418">Kinase</keyword>
<organism evidence="18 19">
    <name type="scientific">Rhodoplanes elegans</name>
    <dbReference type="NCBI Taxonomy" id="29408"/>
    <lineage>
        <taxon>Bacteria</taxon>
        <taxon>Pseudomonadati</taxon>
        <taxon>Pseudomonadota</taxon>
        <taxon>Alphaproteobacteria</taxon>
        <taxon>Hyphomicrobiales</taxon>
        <taxon>Nitrobacteraceae</taxon>
        <taxon>Rhodoplanes</taxon>
    </lineage>
</organism>
<dbReference type="PANTHER" id="PTHR41523:SF7">
    <property type="entry name" value="HISTIDINE KINASE"/>
    <property type="match status" value="1"/>
</dbReference>
<evidence type="ECO:0000256" key="12">
    <source>
        <dbReference type="ARBA" id="ARBA00022777"/>
    </source>
</evidence>
<dbReference type="Gene3D" id="3.30.565.10">
    <property type="entry name" value="Histidine kinase-like ATPase, C-terminal domain"/>
    <property type="match status" value="1"/>
</dbReference>
<keyword evidence="10" id="KW-0677">Repeat</keyword>
<keyword evidence="8" id="KW-0288">FMN</keyword>
<evidence type="ECO:0000256" key="4">
    <source>
        <dbReference type="ARBA" id="ARBA00022543"/>
    </source>
</evidence>
<dbReference type="InterPro" id="IPR000700">
    <property type="entry name" value="PAS-assoc_C"/>
</dbReference>
<evidence type="ECO:0000256" key="6">
    <source>
        <dbReference type="ARBA" id="ARBA00022606"/>
    </source>
</evidence>
<proteinExistence type="predicted"/>
<dbReference type="Pfam" id="PF08448">
    <property type="entry name" value="PAS_4"/>
    <property type="match status" value="1"/>
</dbReference>
<evidence type="ECO:0000256" key="8">
    <source>
        <dbReference type="ARBA" id="ARBA00022643"/>
    </source>
</evidence>
<dbReference type="Proteomes" id="UP000248863">
    <property type="component" value="Unassembled WGS sequence"/>
</dbReference>
<dbReference type="InterPro" id="IPR035965">
    <property type="entry name" value="PAS-like_dom_sf"/>
</dbReference>
<dbReference type="EC" id="2.7.13.3" evidence="2"/>
<dbReference type="SMART" id="SM00086">
    <property type="entry name" value="PAC"/>
    <property type="match status" value="1"/>
</dbReference>
<keyword evidence="15" id="KW-0843">Virulence</keyword>
<dbReference type="Pfam" id="PF07536">
    <property type="entry name" value="HWE_HK"/>
    <property type="match status" value="1"/>
</dbReference>
<dbReference type="InterPro" id="IPR013656">
    <property type="entry name" value="PAS_4"/>
</dbReference>
<feature type="domain" description="PAC" evidence="17">
    <location>
        <begin position="103"/>
        <end position="154"/>
    </location>
</feature>
<evidence type="ECO:0000256" key="3">
    <source>
        <dbReference type="ARBA" id="ARBA00021740"/>
    </source>
</evidence>
<sequence>MDAAVSMPAVGGRGSPVASGKLSSWKEMLDALPVAAYLCDGAGAIVHCNRRAAEMWGRSPVVTDDSPAAWPPRAVRDTDPAHHHLGLADTPVGQFMRTGQPVRDREIVLERSDGGRAIVLANVEPITEDGTLVGAVGCFQDITERKRADHQQRALLNELNHRVKNALATVQSFADHTIRKCGLPREAQDDFEGRLVALSRAHDQLTRGRWEPIDLGTIVESAVGPNCGGRPDRLRAAGDTIRLGAQAALTLSLVFHELAANAARHGALSVAAGHVTVAWSVEDRGEVPTVRIVWEERGGPPVQKPPAQAGFGSRLVREGLARQLHGTTVLDWDPSGLRCTMDIPLSSTPG</sequence>
<evidence type="ECO:0000259" key="17">
    <source>
        <dbReference type="PROSITE" id="PS50113"/>
    </source>
</evidence>
<keyword evidence="5" id="KW-0597">Phosphoprotein</keyword>
<dbReference type="AlphaFoldDB" id="A0A327KPU7"/>
<evidence type="ECO:0000256" key="1">
    <source>
        <dbReference type="ARBA" id="ARBA00000085"/>
    </source>
</evidence>
<name>A0A327KPU7_9BRAD</name>
<dbReference type="GO" id="GO:0009881">
    <property type="term" value="F:photoreceptor activity"/>
    <property type="evidence" value="ECO:0007669"/>
    <property type="project" value="UniProtKB-KW"/>
</dbReference>
<dbReference type="SMART" id="SM00911">
    <property type="entry name" value="HWE_HK"/>
    <property type="match status" value="1"/>
</dbReference>
<dbReference type="Gene3D" id="3.30.450.20">
    <property type="entry name" value="PAS domain"/>
    <property type="match status" value="1"/>
</dbReference>
<keyword evidence="9" id="KW-0808">Transferase</keyword>
<evidence type="ECO:0000256" key="16">
    <source>
        <dbReference type="ARBA" id="ARBA00023170"/>
    </source>
</evidence>
<evidence type="ECO:0000256" key="15">
    <source>
        <dbReference type="ARBA" id="ARBA00023026"/>
    </source>
</evidence>
<evidence type="ECO:0000256" key="2">
    <source>
        <dbReference type="ARBA" id="ARBA00012438"/>
    </source>
</evidence>
<evidence type="ECO:0000313" key="18">
    <source>
        <dbReference type="EMBL" id="RAI39994.1"/>
    </source>
</evidence>
<evidence type="ECO:0000256" key="5">
    <source>
        <dbReference type="ARBA" id="ARBA00022553"/>
    </source>
</evidence>
<keyword evidence="16" id="KW-0675">Receptor</keyword>
<protein>
    <recommendedName>
        <fullName evidence="3">Blue-light-activated histidine kinase</fullName>
        <ecNumber evidence="2">2.7.13.3</ecNumber>
    </recommendedName>
</protein>
<comment type="caution">
    <text evidence="18">The sequence shown here is derived from an EMBL/GenBank/DDBJ whole genome shotgun (WGS) entry which is preliminary data.</text>
</comment>
<evidence type="ECO:0000313" key="19">
    <source>
        <dbReference type="Proteomes" id="UP000248863"/>
    </source>
</evidence>